<accession>F8N667</accession>
<reference evidence="4" key="1">
    <citation type="journal article" date="2011" name="Stand. Genomic Sci.">
        <title>Non-contiguous finished genome sequence of the opportunistic oral pathogen Prevotella multisaccharivorax type strain (PPPA20).</title>
        <authorList>
            <person name="Pati A."/>
            <person name="Gronow S."/>
            <person name="Lu M."/>
            <person name="Lapidus A."/>
            <person name="Nolan M."/>
            <person name="Lucas S."/>
            <person name="Hammon N."/>
            <person name="Deshpande S."/>
            <person name="Cheng J.F."/>
            <person name="Tapia R."/>
            <person name="Han C."/>
            <person name="Goodwin L."/>
            <person name="Pitluck S."/>
            <person name="Liolios K."/>
            <person name="Pagani I."/>
            <person name="Mavromatis K."/>
            <person name="Mikhailova N."/>
            <person name="Huntemann M."/>
            <person name="Chen A."/>
            <person name="Palaniappan K."/>
            <person name="Land M."/>
            <person name="Hauser L."/>
            <person name="Detter J.C."/>
            <person name="Brambilla E.M."/>
            <person name="Rohde M."/>
            <person name="Goker M."/>
            <person name="Woyke T."/>
            <person name="Bristow J."/>
            <person name="Eisen J.A."/>
            <person name="Markowitz V."/>
            <person name="Hugenholtz P."/>
            <person name="Kyrpides N.C."/>
            <person name="Klenk H.P."/>
            <person name="Ivanova N."/>
        </authorList>
    </citation>
    <scope>NUCLEOTIDE SEQUENCE [LARGE SCALE GENOMIC DNA]</scope>
    <source>
        <strain evidence="4">DSM 17128</strain>
    </source>
</reference>
<name>F8N667_9BACT</name>
<dbReference type="GO" id="GO:0019867">
    <property type="term" value="C:outer membrane"/>
    <property type="evidence" value="ECO:0007669"/>
    <property type="project" value="InterPro"/>
</dbReference>
<proteinExistence type="predicted"/>
<dbReference type="RefSeq" id="WP_007573101.1">
    <property type="nucleotide sequence ID" value="NZ_BPTS01000001.1"/>
</dbReference>
<dbReference type="GO" id="GO:2001070">
    <property type="term" value="F:starch binding"/>
    <property type="evidence" value="ECO:0007669"/>
    <property type="project" value="InterPro"/>
</dbReference>
<dbReference type="eggNOG" id="ENOG502Z9MU">
    <property type="taxonomic scope" value="Bacteria"/>
</dbReference>
<dbReference type="Proteomes" id="UP000002772">
    <property type="component" value="Unassembled WGS sequence"/>
</dbReference>
<dbReference type="PROSITE" id="PS51257">
    <property type="entry name" value="PROKAR_LIPOPROTEIN"/>
    <property type="match status" value="1"/>
</dbReference>
<evidence type="ECO:0000313" key="4">
    <source>
        <dbReference type="Proteomes" id="UP000002772"/>
    </source>
</evidence>
<evidence type="ECO:0000313" key="3">
    <source>
        <dbReference type="EMBL" id="EGN56148.1"/>
    </source>
</evidence>
<organism evidence="3 4">
    <name type="scientific">Hallella multisaccharivorax DSM 17128</name>
    <dbReference type="NCBI Taxonomy" id="688246"/>
    <lineage>
        <taxon>Bacteria</taxon>
        <taxon>Pseudomonadati</taxon>
        <taxon>Bacteroidota</taxon>
        <taxon>Bacteroidia</taxon>
        <taxon>Bacteroidales</taxon>
        <taxon>Prevotellaceae</taxon>
        <taxon>Hallella</taxon>
    </lineage>
</organism>
<sequence length="414" mass="45522">MKKITRITRYVLCALVMLLATFTFQSCDDAKDTVLITEELPLKVDHLYMVGDATPTGWSIDNPTELTRDENDKFVFTYHGKLNAGEMKFPLTKGAGWDVTFIYAPASGTEISDKGVASDKIDVRKGGDDNKWKVTVAGIYTLTLNLRDRTINAVYEGEEPPTPIATEWLSFIGDATPWGWDNNVLASKVEDGSAKFKKTSDKPLQFTYDGHLNAGEFKLAYDKTDIPGWNNYIQAPEAGVTISHEGVSKKGMAIGGSDNKWKVTEAGTYKLVFDMTNLTITVASFTADPVQPAKNPWTTETLYILGSAAKGWTISEALALTKTGDQLFVYEGQLNEGTFKLMATNEGGFGTDDKDWFYAPAKDTAINTDDKTSTDVVYGTGTAADNQWKISKAGKYKLTLDMKAHTLKAEYIGE</sequence>
<dbReference type="InterPro" id="IPR032187">
    <property type="entry name" value="SusF/SusE-like_C"/>
</dbReference>
<protein>
    <recommendedName>
        <fullName evidence="2">Outer membrane protein SusF/SusE-like C-terminal domain-containing protein</fullName>
    </recommendedName>
</protein>
<gene>
    <name evidence="3" type="ORF">Premu_0675</name>
</gene>
<feature type="signal peptide" evidence="1">
    <location>
        <begin position="1"/>
        <end position="25"/>
    </location>
</feature>
<evidence type="ECO:0000256" key="1">
    <source>
        <dbReference type="SAM" id="SignalP"/>
    </source>
</evidence>
<dbReference type="Pfam" id="PF16411">
    <property type="entry name" value="SusF_SusE"/>
    <property type="match status" value="1"/>
</dbReference>
<dbReference type="AlphaFoldDB" id="F8N667"/>
<dbReference type="STRING" id="688246.Premu_0675"/>
<keyword evidence="4" id="KW-1185">Reference proteome</keyword>
<dbReference type="HOGENOM" id="CLU_039928_0_0_10"/>
<feature type="domain" description="Outer membrane protein SusF/SusE-like C-terminal" evidence="2">
    <location>
        <begin position="46"/>
        <end position="151"/>
    </location>
</feature>
<dbReference type="OrthoDB" id="975117at2"/>
<dbReference type="Gene3D" id="2.60.40.3620">
    <property type="match status" value="3"/>
</dbReference>
<evidence type="ECO:0000259" key="2">
    <source>
        <dbReference type="Pfam" id="PF16411"/>
    </source>
</evidence>
<feature type="chain" id="PRO_5003375650" description="Outer membrane protein SusF/SusE-like C-terminal domain-containing protein" evidence="1">
    <location>
        <begin position="26"/>
        <end position="414"/>
    </location>
</feature>
<dbReference type="EMBL" id="GL945017">
    <property type="protein sequence ID" value="EGN56148.1"/>
    <property type="molecule type" value="Genomic_DNA"/>
</dbReference>
<keyword evidence="1" id="KW-0732">Signal</keyword>